<name>A0A6A4W3B9_AMPAM</name>
<dbReference type="GO" id="GO:0000151">
    <property type="term" value="C:ubiquitin ligase complex"/>
    <property type="evidence" value="ECO:0007669"/>
    <property type="project" value="TreeGrafter"/>
</dbReference>
<dbReference type="GO" id="GO:0016567">
    <property type="term" value="P:protein ubiquitination"/>
    <property type="evidence" value="ECO:0007669"/>
    <property type="project" value="UniProtKB-UniRule"/>
</dbReference>
<comment type="similarity">
    <text evidence="1">Belongs to the E3 ubiquitin-protein ligase UBR1-like family.</text>
</comment>
<evidence type="ECO:0000256" key="1">
    <source>
        <dbReference type="RuleBase" id="RU366018"/>
    </source>
</evidence>
<dbReference type="OrthoDB" id="15304at2759"/>
<organism evidence="2 3">
    <name type="scientific">Amphibalanus amphitrite</name>
    <name type="common">Striped barnacle</name>
    <name type="synonym">Balanus amphitrite</name>
    <dbReference type="NCBI Taxonomy" id="1232801"/>
    <lineage>
        <taxon>Eukaryota</taxon>
        <taxon>Metazoa</taxon>
        <taxon>Ecdysozoa</taxon>
        <taxon>Arthropoda</taxon>
        <taxon>Crustacea</taxon>
        <taxon>Multicrustacea</taxon>
        <taxon>Cirripedia</taxon>
        <taxon>Thoracica</taxon>
        <taxon>Thoracicalcarea</taxon>
        <taxon>Balanomorpha</taxon>
        <taxon>Balanoidea</taxon>
        <taxon>Balanidae</taxon>
        <taxon>Amphibalaninae</taxon>
        <taxon>Amphibalanus</taxon>
    </lineage>
</organism>
<keyword evidence="1" id="KW-0808">Transferase</keyword>
<dbReference type="GO" id="GO:0005737">
    <property type="term" value="C:cytoplasm"/>
    <property type="evidence" value="ECO:0007669"/>
    <property type="project" value="TreeGrafter"/>
</dbReference>
<proteinExistence type="inferred from homology"/>
<keyword evidence="1" id="KW-0479">Metal-binding</keyword>
<reference evidence="2 3" key="1">
    <citation type="submission" date="2019-07" db="EMBL/GenBank/DDBJ databases">
        <title>Draft genome assembly of a fouling barnacle, Amphibalanus amphitrite (Darwin, 1854): The first reference genome for Thecostraca.</title>
        <authorList>
            <person name="Kim W."/>
        </authorList>
    </citation>
    <scope>NUCLEOTIDE SEQUENCE [LARGE SCALE GENOMIC DNA]</scope>
    <source>
        <strain evidence="2">SNU_AA5</strain>
        <tissue evidence="2">Soma without cirri and trophi</tissue>
    </source>
</reference>
<evidence type="ECO:0000313" key="3">
    <source>
        <dbReference type="Proteomes" id="UP000440578"/>
    </source>
</evidence>
<keyword evidence="1" id="KW-0863">Zinc-finger</keyword>
<dbReference type="GO" id="GO:0071596">
    <property type="term" value="P:ubiquitin-dependent protein catabolic process via the N-end rule pathway"/>
    <property type="evidence" value="ECO:0007669"/>
    <property type="project" value="UniProtKB-UniRule"/>
</dbReference>
<comment type="function">
    <text evidence="1">Ubiquitin ligase protein which is a component of the N-end rule pathway. Recognizes and binds to proteins bearing specific N-terminal residues that are destabilizing according to the N-end rule, leading to their ubiquitination and subsequent degradation.</text>
</comment>
<dbReference type="EC" id="2.3.2.27" evidence="1"/>
<accession>A0A6A4W3B9</accession>
<comment type="caution">
    <text evidence="2">The sequence shown here is derived from an EMBL/GenBank/DDBJ whole genome shotgun (WGS) entry which is preliminary data.</text>
</comment>
<protein>
    <recommendedName>
        <fullName evidence="1">E3 ubiquitin-protein ligase</fullName>
        <ecNumber evidence="1">2.3.2.27</ecNumber>
    </recommendedName>
</protein>
<keyword evidence="3" id="KW-1185">Reference proteome</keyword>
<keyword evidence="1" id="KW-0862">Zinc</keyword>
<comment type="pathway">
    <text evidence="1">Protein modification; protein ubiquitination.</text>
</comment>
<dbReference type="Proteomes" id="UP000440578">
    <property type="component" value="Unassembled WGS sequence"/>
</dbReference>
<keyword evidence="1" id="KW-0833">Ubl conjugation pathway</keyword>
<dbReference type="UniPathway" id="UPA00143"/>
<dbReference type="PANTHER" id="PTHR21497:SF39">
    <property type="entry name" value="E3 UBIQUITIN-PROTEIN LIGASE UBR3"/>
    <property type="match status" value="1"/>
</dbReference>
<dbReference type="PANTHER" id="PTHR21497">
    <property type="entry name" value="UBIQUITIN LIGASE E3 ALPHA-RELATED"/>
    <property type="match status" value="1"/>
</dbReference>
<dbReference type="InterPro" id="IPR039164">
    <property type="entry name" value="UBR1-like"/>
</dbReference>
<sequence length="159" mass="17711">MKNHCYWPLVSDLSNVLSHKPVALAFVSDDGLLQMWFSYLSMYQGMHVNIRQLDAHVDMEPSTYYAAFSAELEGSAAPMWALLTHLKEPGTADLTKRLLRHAYAALQQWHDAIGCPQTYVSRLAGWCAGFGGSLVTCRGRTGGRCLVFDQSKDRSKRAA</sequence>
<dbReference type="AlphaFoldDB" id="A0A6A4W3B9"/>
<dbReference type="GO" id="GO:0008270">
    <property type="term" value="F:zinc ion binding"/>
    <property type="evidence" value="ECO:0007669"/>
    <property type="project" value="UniProtKB-UniRule"/>
</dbReference>
<dbReference type="EMBL" id="VIIS01001062">
    <property type="protein sequence ID" value="KAF0302427.1"/>
    <property type="molecule type" value="Genomic_DNA"/>
</dbReference>
<gene>
    <name evidence="2" type="primary">Ubr3_1</name>
    <name evidence="2" type="ORF">FJT64_025472</name>
</gene>
<evidence type="ECO:0000313" key="2">
    <source>
        <dbReference type="EMBL" id="KAF0302427.1"/>
    </source>
</evidence>
<dbReference type="GO" id="GO:0061630">
    <property type="term" value="F:ubiquitin protein ligase activity"/>
    <property type="evidence" value="ECO:0007669"/>
    <property type="project" value="UniProtKB-UniRule"/>
</dbReference>
<comment type="catalytic activity">
    <reaction evidence="1">
        <text>S-ubiquitinyl-[E2 ubiquitin-conjugating enzyme]-L-cysteine + [acceptor protein]-L-lysine = [E2 ubiquitin-conjugating enzyme]-L-cysteine + N(6)-ubiquitinyl-[acceptor protein]-L-lysine.</text>
        <dbReference type="EC" id="2.3.2.27"/>
    </reaction>
</comment>